<dbReference type="Proteomes" id="UP001235939">
    <property type="component" value="Chromosome 06"/>
</dbReference>
<accession>A0ABY6KJ44</accession>
<name>A0ABY6KJ44_9ARAC</name>
<keyword evidence="2" id="KW-1185">Reference proteome</keyword>
<dbReference type="EMBL" id="CP092868">
    <property type="protein sequence ID" value="UYV68868.1"/>
    <property type="molecule type" value="Genomic_DNA"/>
</dbReference>
<gene>
    <name evidence="1" type="ORF">LAZ67_6001373</name>
</gene>
<organism evidence="1 2">
    <name type="scientific">Cordylochernes scorpioides</name>
    <dbReference type="NCBI Taxonomy" id="51811"/>
    <lineage>
        <taxon>Eukaryota</taxon>
        <taxon>Metazoa</taxon>
        <taxon>Ecdysozoa</taxon>
        <taxon>Arthropoda</taxon>
        <taxon>Chelicerata</taxon>
        <taxon>Arachnida</taxon>
        <taxon>Pseudoscorpiones</taxon>
        <taxon>Cheliferoidea</taxon>
        <taxon>Chernetidae</taxon>
        <taxon>Cordylochernes</taxon>
    </lineage>
</organism>
<sequence length="103" mass="11852">MIVGRCLALLIGRTNEIFRPDSLLKAILWWCSVEREGAIAPLVSHISEFPVHAARGSRHRNLPYRAVPYLSTVLRHFIQIGKVKNLDQWVPYELSENEKKSPF</sequence>
<protein>
    <submittedName>
        <fullName evidence="1">SETMAR</fullName>
    </submittedName>
</protein>
<reference evidence="1 2" key="1">
    <citation type="submission" date="2022-01" db="EMBL/GenBank/DDBJ databases">
        <title>A chromosomal length assembly of Cordylochernes scorpioides.</title>
        <authorList>
            <person name="Zeh D."/>
            <person name="Zeh J."/>
        </authorList>
    </citation>
    <scope>NUCLEOTIDE SEQUENCE [LARGE SCALE GENOMIC DNA]</scope>
    <source>
        <strain evidence="1">IN4F17</strain>
        <tissue evidence="1">Whole Body</tissue>
    </source>
</reference>
<evidence type="ECO:0000313" key="1">
    <source>
        <dbReference type="EMBL" id="UYV68868.1"/>
    </source>
</evidence>
<proteinExistence type="predicted"/>
<evidence type="ECO:0000313" key="2">
    <source>
        <dbReference type="Proteomes" id="UP001235939"/>
    </source>
</evidence>